<dbReference type="AlphaFoldDB" id="A0AAV8A3E6"/>
<evidence type="ECO:0000313" key="2">
    <source>
        <dbReference type="EMBL" id="KAJ3447272.1"/>
    </source>
</evidence>
<comment type="caution">
    <text evidence="2">The sequence shown here is derived from an EMBL/GenBank/DDBJ whole genome shotgun (WGS) entry which is preliminary data.</text>
</comment>
<evidence type="ECO:0000313" key="3">
    <source>
        <dbReference type="Proteomes" id="UP001146793"/>
    </source>
</evidence>
<name>A0AAV8A3E6_9EUKA</name>
<feature type="compositionally biased region" description="Basic and acidic residues" evidence="1">
    <location>
        <begin position="16"/>
        <end position="25"/>
    </location>
</feature>
<dbReference type="Proteomes" id="UP001146793">
    <property type="component" value="Unassembled WGS sequence"/>
</dbReference>
<accession>A0AAV8A3E6</accession>
<feature type="region of interest" description="Disordered" evidence="1">
    <location>
        <begin position="1"/>
        <end position="25"/>
    </location>
</feature>
<protein>
    <submittedName>
        <fullName evidence="2">Uncharacterized protein</fullName>
    </submittedName>
</protein>
<evidence type="ECO:0000256" key="1">
    <source>
        <dbReference type="SAM" id="MobiDB-lite"/>
    </source>
</evidence>
<reference evidence="2" key="1">
    <citation type="submission" date="2022-08" db="EMBL/GenBank/DDBJ databases">
        <title>Novel sulphate-reducing endosymbionts in the free-living metamonad Anaeramoeba.</title>
        <authorList>
            <person name="Jerlstrom-Hultqvist J."/>
            <person name="Cepicka I."/>
            <person name="Gallot-Lavallee L."/>
            <person name="Salas-Leiva D."/>
            <person name="Curtis B.A."/>
            <person name="Zahonova K."/>
            <person name="Pipaliya S."/>
            <person name="Dacks J."/>
            <person name="Roger A.J."/>
        </authorList>
    </citation>
    <scope>NUCLEOTIDE SEQUENCE</scope>
    <source>
        <strain evidence="2">Busselton2</strain>
    </source>
</reference>
<proteinExistence type="predicted"/>
<organism evidence="2 3">
    <name type="scientific">Anaeramoeba flamelloides</name>
    <dbReference type="NCBI Taxonomy" id="1746091"/>
    <lineage>
        <taxon>Eukaryota</taxon>
        <taxon>Metamonada</taxon>
        <taxon>Anaeramoebidae</taxon>
        <taxon>Anaeramoeba</taxon>
    </lineage>
</organism>
<dbReference type="EMBL" id="JANTQA010000016">
    <property type="protein sequence ID" value="KAJ3447272.1"/>
    <property type="molecule type" value="Genomic_DNA"/>
</dbReference>
<gene>
    <name evidence="2" type="ORF">M0812_07500</name>
</gene>
<sequence>MNSNNGLIISQKRKNKNETKNKNKRLIVKETDPKKSNSAIDKIIDKIVEKKKLEKDNIILNNLLKNHSDRFLCYYHTQTRYIIGLFIRYQKHCKFISCSNFRFNNQSQDHKGSVFINHFTKITNNNNIQYTCDHLNRKHFTLPLEGEIYTINRNIKHNTSSIETVANDLYNILNNNSNKTKSFLSILVDYNETETNPRSFLALIYFGRLWRKLKLDLLNVCCYSSEQDYLNPSNGFNQYNVGGGGDDSDYDEGNEIKNLYFQKSNNDLKEISNWINSQKYQKFSISSTYVKCKTMGHPFNDLDLIRFFLKFDQNLTTRHQLLKDFMNEKHFLYNHAQRRPNVLYFVKCQNLECEHCSKFPMKNNDFIKFLKSNNFQIPFPIQSKNFPNHYCSLVNVLLELNFNSSTRSSNSSLICPLIPESIQKKLFEENKIVSSIINKNSLSLNKDYIHNVKRKRLYNNEENNI</sequence>